<evidence type="ECO:0000313" key="2">
    <source>
        <dbReference type="Proteomes" id="UP000008387"/>
    </source>
</evidence>
<dbReference type="EMBL" id="FR871757">
    <property type="protein sequence ID" value="CCB80737.1"/>
    <property type="molecule type" value="Genomic_DNA"/>
</dbReference>
<accession>F8KPL3</accession>
<keyword evidence="2" id="KW-1185">Reference proteome</keyword>
<sequence>MHSHIVFHMKIINKRFGNFAKFARHYGMFYTALLHRKRNPYYTRLNHATIFWQMHDDKVITINEAHVCKPN</sequence>
<dbReference type="HOGENOM" id="CLU_2734460_0_0_7"/>
<dbReference type="KEGG" id="hbi:HBZC1_17510"/>
<dbReference type="STRING" id="1002804.HBZC1_17510"/>
<dbReference type="RefSeq" id="WP_013891113.1">
    <property type="nucleotide sequence ID" value="NC_015674.1"/>
</dbReference>
<dbReference type="Proteomes" id="UP000008387">
    <property type="component" value="Chromosome"/>
</dbReference>
<proteinExistence type="predicted"/>
<evidence type="ECO:0000313" key="1">
    <source>
        <dbReference type="EMBL" id="CCB80737.1"/>
    </source>
</evidence>
<organism evidence="1 2">
    <name type="scientific">Helicobacter bizzozeronii (strain CIII-1)</name>
    <dbReference type="NCBI Taxonomy" id="1002804"/>
    <lineage>
        <taxon>Bacteria</taxon>
        <taxon>Pseudomonadati</taxon>
        <taxon>Campylobacterota</taxon>
        <taxon>Epsilonproteobacteria</taxon>
        <taxon>Campylobacterales</taxon>
        <taxon>Helicobacteraceae</taxon>
        <taxon>Helicobacter</taxon>
    </lineage>
</organism>
<name>F8KPL3_HELBC</name>
<gene>
    <name evidence="1" type="ordered locus">HBZC1_17510</name>
</gene>
<dbReference type="AlphaFoldDB" id="F8KPL3"/>
<reference evidence="1 2" key="1">
    <citation type="journal article" date="2011" name="J. Bacteriol.">
        <title>Genome sequence of Helicobacter bizzozeronii strain CIII-1, an isolate from human gastric mucosa.</title>
        <authorList>
            <person name="Schott T."/>
            <person name="Rossi M."/>
            <person name="Hanninen M.L."/>
        </authorList>
    </citation>
    <scope>NUCLEOTIDE SEQUENCE [LARGE SCALE GENOMIC DNA]</scope>
    <source>
        <strain evidence="1 2">CIII-1</strain>
    </source>
</reference>
<protein>
    <submittedName>
        <fullName evidence="1">Uncharacterized protein</fullName>
    </submittedName>
</protein>